<dbReference type="InterPro" id="IPR023210">
    <property type="entry name" value="NADP_OxRdtase_dom"/>
</dbReference>
<gene>
    <name evidence="2" type="ORF">KI387_003763</name>
</gene>
<feature type="non-terminal residue" evidence="2">
    <location>
        <position position="1"/>
    </location>
</feature>
<proteinExistence type="predicted"/>
<dbReference type="InterPro" id="IPR020471">
    <property type="entry name" value="AKR"/>
</dbReference>
<dbReference type="Gene3D" id="3.20.20.100">
    <property type="entry name" value="NADP-dependent oxidoreductase domain"/>
    <property type="match status" value="1"/>
</dbReference>
<dbReference type="PANTHER" id="PTHR11732">
    <property type="entry name" value="ALDO/KETO REDUCTASE"/>
    <property type="match status" value="1"/>
</dbReference>
<dbReference type="PROSITE" id="PS00062">
    <property type="entry name" value="ALDOKETO_REDUCTASE_2"/>
    <property type="match status" value="1"/>
</dbReference>
<dbReference type="Pfam" id="PF00248">
    <property type="entry name" value="Aldo_ket_red"/>
    <property type="match status" value="1"/>
</dbReference>
<protein>
    <recommendedName>
        <fullName evidence="1">NADP-dependent oxidoreductase domain-containing protein</fullName>
    </recommendedName>
</protein>
<dbReference type="SUPFAM" id="SSF51430">
    <property type="entry name" value="NAD(P)-linked oxidoreductase"/>
    <property type="match status" value="1"/>
</dbReference>
<dbReference type="PRINTS" id="PR00069">
    <property type="entry name" value="ALDKETRDTASE"/>
</dbReference>
<dbReference type="GO" id="GO:0016491">
    <property type="term" value="F:oxidoreductase activity"/>
    <property type="evidence" value="ECO:0007669"/>
    <property type="project" value="InterPro"/>
</dbReference>
<organism evidence="2 3">
    <name type="scientific">Taxus chinensis</name>
    <name type="common">Chinese yew</name>
    <name type="synonym">Taxus wallichiana var. chinensis</name>
    <dbReference type="NCBI Taxonomy" id="29808"/>
    <lineage>
        <taxon>Eukaryota</taxon>
        <taxon>Viridiplantae</taxon>
        <taxon>Streptophyta</taxon>
        <taxon>Embryophyta</taxon>
        <taxon>Tracheophyta</taxon>
        <taxon>Spermatophyta</taxon>
        <taxon>Pinopsida</taxon>
        <taxon>Pinidae</taxon>
        <taxon>Conifers II</taxon>
        <taxon>Cupressales</taxon>
        <taxon>Taxaceae</taxon>
        <taxon>Taxus</taxon>
    </lineage>
</organism>
<dbReference type="OMA" id="AWPKENE"/>
<dbReference type="InterPro" id="IPR036812">
    <property type="entry name" value="NAD(P)_OxRdtase_dom_sf"/>
</dbReference>
<evidence type="ECO:0000313" key="3">
    <source>
        <dbReference type="Proteomes" id="UP000824469"/>
    </source>
</evidence>
<sequence length="183" mass="21212">MEYVDLCLIHWPIKLIKAAPLAWPKENEFLPLDLKSTWEGMEKCVEMGFTKAIGISNFSSKKIEDLLSHARIPPAVNQVEMHPMWQQKKLRECCSKHNIHVLLRWGIEQGVSVPPKSYNRGRISENFPIFDWCLNPEDHDKIGKIEQGKILRGEEFVNGTTSPYKSVQELWDGERCKILQSHM</sequence>
<keyword evidence="3" id="KW-1185">Reference proteome</keyword>
<dbReference type="InterPro" id="IPR018170">
    <property type="entry name" value="Aldo/ket_reductase_CS"/>
</dbReference>
<reference evidence="2 3" key="1">
    <citation type="journal article" date="2021" name="Nat. Plants">
        <title>The Taxus genome provides insights into paclitaxel biosynthesis.</title>
        <authorList>
            <person name="Xiong X."/>
            <person name="Gou J."/>
            <person name="Liao Q."/>
            <person name="Li Y."/>
            <person name="Zhou Q."/>
            <person name="Bi G."/>
            <person name="Li C."/>
            <person name="Du R."/>
            <person name="Wang X."/>
            <person name="Sun T."/>
            <person name="Guo L."/>
            <person name="Liang H."/>
            <person name="Lu P."/>
            <person name="Wu Y."/>
            <person name="Zhang Z."/>
            <person name="Ro D.K."/>
            <person name="Shang Y."/>
            <person name="Huang S."/>
            <person name="Yan J."/>
        </authorList>
    </citation>
    <scope>NUCLEOTIDE SEQUENCE [LARGE SCALE GENOMIC DNA]</scope>
    <source>
        <strain evidence="2">Ta-2019</strain>
    </source>
</reference>
<accession>A0AA38LQZ2</accession>
<evidence type="ECO:0000313" key="2">
    <source>
        <dbReference type="EMBL" id="KAH9331655.1"/>
    </source>
</evidence>
<comment type="caution">
    <text evidence="2">The sequence shown here is derived from an EMBL/GenBank/DDBJ whole genome shotgun (WGS) entry which is preliminary data.</text>
</comment>
<evidence type="ECO:0000259" key="1">
    <source>
        <dbReference type="Pfam" id="PF00248"/>
    </source>
</evidence>
<dbReference type="Proteomes" id="UP000824469">
    <property type="component" value="Unassembled WGS sequence"/>
</dbReference>
<dbReference type="AlphaFoldDB" id="A0AA38LQZ2"/>
<feature type="domain" description="NADP-dependent oxidoreductase" evidence="1">
    <location>
        <begin position="2"/>
        <end position="101"/>
    </location>
</feature>
<name>A0AA38LQZ2_TAXCH</name>
<dbReference type="EMBL" id="JAHRHJ020000001">
    <property type="protein sequence ID" value="KAH9331655.1"/>
    <property type="molecule type" value="Genomic_DNA"/>
</dbReference>